<evidence type="ECO:0000256" key="7">
    <source>
        <dbReference type="ARBA" id="ARBA00022984"/>
    </source>
</evidence>
<evidence type="ECO:0000256" key="2">
    <source>
        <dbReference type="ARBA" id="ARBA00022475"/>
    </source>
</evidence>
<evidence type="ECO:0000256" key="9">
    <source>
        <dbReference type="ARBA" id="ARBA00023136"/>
    </source>
</evidence>
<dbReference type="GO" id="GO:0009252">
    <property type="term" value="P:peptidoglycan biosynthetic process"/>
    <property type="evidence" value="ECO:0007669"/>
    <property type="project" value="UniProtKB-KW"/>
</dbReference>
<feature type="transmembrane region" description="Helical" evidence="11">
    <location>
        <begin position="101"/>
        <end position="120"/>
    </location>
</feature>
<dbReference type="GO" id="GO:0051301">
    <property type="term" value="P:cell division"/>
    <property type="evidence" value="ECO:0007669"/>
    <property type="project" value="InterPro"/>
</dbReference>
<feature type="transmembrane region" description="Helical" evidence="11">
    <location>
        <begin position="345"/>
        <end position="367"/>
    </location>
</feature>
<dbReference type="GO" id="GO:0071555">
    <property type="term" value="P:cell wall organization"/>
    <property type="evidence" value="ECO:0007669"/>
    <property type="project" value="UniProtKB-KW"/>
</dbReference>
<dbReference type="GO" id="GO:0008360">
    <property type="term" value="P:regulation of cell shape"/>
    <property type="evidence" value="ECO:0007669"/>
    <property type="project" value="UniProtKB-KW"/>
</dbReference>
<dbReference type="OrthoDB" id="9812661at2"/>
<dbReference type="AlphaFoldDB" id="A0A4R1RWT1"/>
<dbReference type="GO" id="GO:0016757">
    <property type="term" value="F:glycosyltransferase activity"/>
    <property type="evidence" value="ECO:0007669"/>
    <property type="project" value="UniProtKB-KW"/>
</dbReference>
<keyword evidence="13" id="KW-1185">Reference proteome</keyword>
<evidence type="ECO:0000313" key="12">
    <source>
        <dbReference type="EMBL" id="TCL70959.1"/>
    </source>
</evidence>
<feature type="transmembrane region" description="Helical" evidence="11">
    <location>
        <begin position="51"/>
        <end position="71"/>
    </location>
</feature>
<keyword evidence="9 11" id="KW-0472">Membrane</keyword>
<dbReference type="PANTHER" id="PTHR30474">
    <property type="entry name" value="CELL CYCLE PROTEIN"/>
    <property type="match status" value="1"/>
</dbReference>
<feature type="transmembrane region" description="Helical" evidence="11">
    <location>
        <begin position="182"/>
        <end position="203"/>
    </location>
</feature>
<evidence type="ECO:0000256" key="11">
    <source>
        <dbReference type="SAM" id="Phobius"/>
    </source>
</evidence>
<keyword evidence="3" id="KW-0328">Glycosyltransferase</keyword>
<feature type="transmembrane region" description="Helical" evidence="11">
    <location>
        <begin position="269"/>
        <end position="295"/>
    </location>
</feature>
<accession>A0A4R1RWT1</accession>
<evidence type="ECO:0000256" key="6">
    <source>
        <dbReference type="ARBA" id="ARBA00022960"/>
    </source>
</evidence>
<evidence type="ECO:0000313" key="13">
    <source>
        <dbReference type="Proteomes" id="UP000295008"/>
    </source>
</evidence>
<dbReference type="Pfam" id="PF01098">
    <property type="entry name" value="FTSW_RODA_SPOVE"/>
    <property type="match status" value="1"/>
</dbReference>
<name>A0A4R1RWT1_HYDET</name>
<feature type="transmembrane region" description="Helical" evidence="11">
    <location>
        <begin position="12"/>
        <end position="31"/>
    </location>
</feature>
<feature type="transmembrane region" description="Helical" evidence="11">
    <location>
        <begin position="78"/>
        <end position="95"/>
    </location>
</feature>
<evidence type="ECO:0000256" key="1">
    <source>
        <dbReference type="ARBA" id="ARBA00004141"/>
    </source>
</evidence>
<keyword evidence="4" id="KW-0808">Transferase</keyword>
<keyword evidence="6" id="KW-0133">Cell shape</keyword>
<keyword evidence="2" id="KW-1003">Cell membrane</keyword>
<organism evidence="12 13">
    <name type="scientific">Hydrogenispora ethanolica</name>
    <dbReference type="NCBI Taxonomy" id="1082276"/>
    <lineage>
        <taxon>Bacteria</taxon>
        <taxon>Bacillati</taxon>
        <taxon>Bacillota</taxon>
        <taxon>Hydrogenispora</taxon>
    </lineage>
</organism>
<evidence type="ECO:0000256" key="8">
    <source>
        <dbReference type="ARBA" id="ARBA00022989"/>
    </source>
</evidence>
<dbReference type="PROSITE" id="PS00428">
    <property type="entry name" value="FTSW_RODA_SPOVE"/>
    <property type="match status" value="1"/>
</dbReference>
<evidence type="ECO:0000256" key="4">
    <source>
        <dbReference type="ARBA" id="ARBA00022679"/>
    </source>
</evidence>
<feature type="transmembrane region" description="Helical" evidence="11">
    <location>
        <begin position="158"/>
        <end position="175"/>
    </location>
</feature>
<dbReference type="NCBIfam" id="TIGR02210">
    <property type="entry name" value="rodA_shape"/>
    <property type="match status" value="1"/>
</dbReference>
<comment type="subcellular location">
    <subcellularLocation>
        <location evidence="1">Membrane</location>
        <topology evidence="1">Multi-pass membrane protein</topology>
    </subcellularLocation>
</comment>
<evidence type="ECO:0000256" key="10">
    <source>
        <dbReference type="ARBA" id="ARBA00023316"/>
    </source>
</evidence>
<keyword evidence="5 11" id="KW-0812">Transmembrane</keyword>
<proteinExistence type="predicted"/>
<dbReference type="InterPro" id="IPR001182">
    <property type="entry name" value="FtsW/RodA"/>
</dbReference>
<dbReference type="GO" id="GO:0032153">
    <property type="term" value="C:cell division site"/>
    <property type="evidence" value="ECO:0007669"/>
    <property type="project" value="TreeGrafter"/>
</dbReference>
<evidence type="ECO:0000256" key="3">
    <source>
        <dbReference type="ARBA" id="ARBA00022676"/>
    </source>
</evidence>
<sequence>MDRRLLKNIDFTLLAVVVALIFIGLLMVFSATHAKEALTHGDPFSFVKKQAVAVVVGVLLMVGILFFDYRISDRMLQFLYALNILMLLLVLTPLGSTRNGAQSWLFGVQPSEFAKVIMIITFGKYLADKESLATFSSFIGPFCFVGVPLLLILLQPDLGTALVFIFFMFTMMYTAGAPGWKLSLLIGIGVLGIALLFASHYFFNTPLPIKEYQVARLTSFIDPERDPQGSGWNVRQAMIAVGSGQFFGKGLFRGTQGRLGYLPENHTDFIFAVLCEELGFIGGFGVLFLFFSLIWRGIRIGYQARDRAGTIIAVGLVSMFLFHILENIGMNIGIMPITGIPLPFISSGGSSMISNLVAIGILVNIWARRQKIMF</sequence>
<feature type="transmembrane region" description="Helical" evidence="11">
    <location>
        <begin position="307"/>
        <end position="325"/>
    </location>
</feature>
<dbReference type="RefSeq" id="WP_132013923.1">
    <property type="nucleotide sequence ID" value="NZ_SLUN01000008.1"/>
</dbReference>
<keyword evidence="10" id="KW-0961">Cell wall biogenesis/degradation</keyword>
<dbReference type="PANTHER" id="PTHR30474:SF1">
    <property type="entry name" value="PEPTIDOGLYCAN GLYCOSYLTRANSFERASE MRDB"/>
    <property type="match status" value="1"/>
</dbReference>
<dbReference type="EMBL" id="SLUN01000008">
    <property type="protein sequence ID" value="TCL70959.1"/>
    <property type="molecule type" value="Genomic_DNA"/>
</dbReference>
<keyword evidence="8 11" id="KW-1133">Transmembrane helix</keyword>
<comment type="caution">
    <text evidence="12">The sequence shown here is derived from an EMBL/GenBank/DDBJ whole genome shotgun (WGS) entry which is preliminary data.</text>
</comment>
<reference evidence="12 13" key="1">
    <citation type="submission" date="2019-03" db="EMBL/GenBank/DDBJ databases">
        <title>Genomic Encyclopedia of Type Strains, Phase IV (KMG-IV): sequencing the most valuable type-strain genomes for metagenomic binning, comparative biology and taxonomic classification.</title>
        <authorList>
            <person name="Goeker M."/>
        </authorList>
    </citation>
    <scope>NUCLEOTIDE SEQUENCE [LARGE SCALE GENOMIC DNA]</scope>
    <source>
        <strain evidence="12 13">LX-B</strain>
    </source>
</reference>
<dbReference type="InterPro" id="IPR018365">
    <property type="entry name" value="Cell_cycle_FtsW-rel_CS"/>
</dbReference>
<evidence type="ECO:0000256" key="5">
    <source>
        <dbReference type="ARBA" id="ARBA00022692"/>
    </source>
</evidence>
<feature type="transmembrane region" description="Helical" evidence="11">
    <location>
        <begin position="132"/>
        <end position="152"/>
    </location>
</feature>
<protein>
    <submittedName>
        <fullName evidence="12">Rod shape determining protein RodA</fullName>
    </submittedName>
</protein>
<gene>
    <name evidence="12" type="ORF">EDC14_1008106</name>
</gene>
<dbReference type="Proteomes" id="UP000295008">
    <property type="component" value="Unassembled WGS sequence"/>
</dbReference>
<dbReference type="InterPro" id="IPR011923">
    <property type="entry name" value="RodA/MrdB"/>
</dbReference>
<dbReference type="GO" id="GO:0005886">
    <property type="term" value="C:plasma membrane"/>
    <property type="evidence" value="ECO:0007669"/>
    <property type="project" value="TreeGrafter"/>
</dbReference>
<keyword evidence="7" id="KW-0573">Peptidoglycan synthesis</keyword>
<dbReference type="GO" id="GO:0015648">
    <property type="term" value="F:lipid-linked peptidoglycan transporter activity"/>
    <property type="evidence" value="ECO:0007669"/>
    <property type="project" value="TreeGrafter"/>
</dbReference>